<dbReference type="Gene3D" id="2.40.30.170">
    <property type="match status" value="1"/>
</dbReference>
<evidence type="ECO:0000313" key="4">
    <source>
        <dbReference type="Proteomes" id="UP000060345"/>
    </source>
</evidence>
<organism evidence="2 4">
    <name type="scientific">Prevotella fusca JCM 17724</name>
    <dbReference type="NCBI Taxonomy" id="1236517"/>
    <lineage>
        <taxon>Bacteria</taxon>
        <taxon>Pseudomonadati</taxon>
        <taxon>Bacteroidota</taxon>
        <taxon>Bacteroidia</taxon>
        <taxon>Bacteroidales</taxon>
        <taxon>Prevotellaceae</taxon>
        <taxon>Prevotella</taxon>
    </lineage>
</organism>
<dbReference type="KEGG" id="pfus:ADJ77_03375"/>
<dbReference type="EMBL" id="CP012074">
    <property type="protein sequence ID" value="AKU68883.1"/>
    <property type="molecule type" value="Genomic_DNA"/>
</dbReference>
<dbReference type="eggNOG" id="COG1566">
    <property type="taxonomic scope" value="Bacteria"/>
</dbReference>
<dbReference type="SUPFAM" id="SSF111369">
    <property type="entry name" value="HlyD-like secretion proteins"/>
    <property type="match status" value="1"/>
</dbReference>
<evidence type="ECO:0000256" key="1">
    <source>
        <dbReference type="SAM" id="Phobius"/>
    </source>
</evidence>
<dbReference type="PANTHER" id="PTHR30438">
    <property type="entry name" value="36 KDA ANTIGEN-RELATED"/>
    <property type="match status" value="1"/>
</dbReference>
<keyword evidence="1" id="KW-1133">Transmembrane helix</keyword>
<dbReference type="Proteomes" id="UP000060345">
    <property type="component" value="Chromosome 1"/>
</dbReference>
<evidence type="ECO:0000313" key="2">
    <source>
        <dbReference type="EMBL" id="AKU68883.1"/>
    </source>
</evidence>
<gene>
    <name evidence="2" type="ORF">ADJ77_03375</name>
    <name evidence="3" type="ORF">J5A51_10490</name>
</gene>
<proteinExistence type="predicted"/>
<keyword evidence="1" id="KW-0472">Membrane</keyword>
<evidence type="ECO:0000313" key="5">
    <source>
        <dbReference type="Proteomes" id="UP000682005"/>
    </source>
</evidence>
<reference evidence="2 4" key="1">
    <citation type="submission" date="2015-07" db="EMBL/GenBank/DDBJ databases">
        <authorList>
            <person name="Noorani M."/>
        </authorList>
    </citation>
    <scope>NUCLEOTIDE SEQUENCE [LARGE SCALE GENOMIC DNA]</scope>
    <source>
        <strain evidence="2 4">W1435</strain>
    </source>
</reference>
<dbReference type="PRINTS" id="PR01490">
    <property type="entry name" value="RTXTOXIND"/>
</dbReference>
<reference evidence="3 5" key="2">
    <citation type="submission" date="2021-03" db="EMBL/GenBank/DDBJ databases">
        <title>Human Oral Microbial Genomes.</title>
        <authorList>
            <person name="Johnston C.D."/>
            <person name="Chen T."/>
            <person name="Dewhirst F.E."/>
        </authorList>
    </citation>
    <scope>NUCLEOTIDE SEQUENCE [LARGE SCALE GENOMIC DNA]</scope>
    <source>
        <strain evidence="3 5">W1435</strain>
    </source>
</reference>
<accession>A0A0K1NJ14</accession>
<name>A0A0K1NJ14_9BACT</name>
<dbReference type="RefSeq" id="WP_050696016.1">
    <property type="nucleotide sequence ID" value="NZ_CP012074.1"/>
</dbReference>
<dbReference type="EMBL" id="CP072370">
    <property type="protein sequence ID" value="QUB86503.1"/>
    <property type="molecule type" value="Genomic_DNA"/>
</dbReference>
<sequence>MSAKSQHNNILLAVLGFVFVVVLVAVIGYFTIDRTEEVIQGEVEVSEYRVACKFPGRITDIKVKEGDFVHKGDILATLAIPEASTQEKVAEAAAGATDAMSALAEAPTRRETVESAYQLYQQAIAANGIAEKTYGRMQRLFDEGVMTAQKRDEAMAAYEATKAGVEVAKAQWELAKNGARQETKEAAKKQAQAARSAIDVVRSVLKETVQRATADGEVETIYPKVGELVGLGSPIMSISMVNDIWGTFNVREDQLKDMKIGTVFKVFVPALDKYIEMRVTSMKDQGSYAVWKATKTNGQYDLKTFQVKARPTKKVDGLKPGMSLIIKK</sequence>
<protein>
    <submittedName>
        <fullName evidence="2">Hemolysin secretion protein D</fullName>
    </submittedName>
    <submittedName>
        <fullName evidence="3">HlyD family efflux transporter periplasmic adaptor subunit</fullName>
    </submittedName>
</protein>
<dbReference type="STRING" id="1236517.ADJ77_03375"/>
<dbReference type="PANTHER" id="PTHR30438:SF1">
    <property type="entry name" value="36 KDA ANTIGEN"/>
    <property type="match status" value="1"/>
</dbReference>
<dbReference type="AlphaFoldDB" id="A0A0K1NJ14"/>
<feature type="transmembrane region" description="Helical" evidence="1">
    <location>
        <begin position="12"/>
        <end position="32"/>
    </location>
</feature>
<dbReference type="Gene3D" id="1.10.287.470">
    <property type="entry name" value="Helix hairpin bin"/>
    <property type="match status" value="1"/>
</dbReference>
<evidence type="ECO:0000313" key="3">
    <source>
        <dbReference type="EMBL" id="QUB86503.1"/>
    </source>
</evidence>
<dbReference type="Proteomes" id="UP000682005">
    <property type="component" value="Chromosome 1"/>
</dbReference>
<dbReference type="Gene3D" id="2.40.50.100">
    <property type="match status" value="1"/>
</dbReference>
<keyword evidence="5" id="KW-1185">Reference proteome</keyword>
<keyword evidence="1" id="KW-0812">Transmembrane</keyword>